<organism evidence="1 2">
    <name type="scientific">Protomyces lactucae-debilis</name>
    <dbReference type="NCBI Taxonomy" id="2754530"/>
    <lineage>
        <taxon>Eukaryota</taxon>
        <taxon>Fungi</taxon>
        <taxon>Dikarya</taxon>
        <taxon>Ascomycota</taxon>
        <taxon>Taphrinomycotina</taxon>
        <taxon>Taphrinomycetes</taxon>
        <taxon>Taphrinales</taxon>
        <taxon>Protomycetaceae</taxon>
        <taxon>Protomyces</taxon>
    </lineage>
</organism>
<evidence type="ECO:0000313" key="1">
    <source>
        <dbReference type="EMBL" id="ORY76096.1"/>
    </source>
</evidence>
<dbReference type="SUPFAM" id="SSF53474">
    <property type="entry name" value="alpha/beta-Hydrolases"/>
    <property type="match status" value="1"/>
</dbReference>
<accession>A0A1Y2EYB5</accession>
<dbReference type="AlphaFoldDB" id="A0A1Y2EYB5"/>
<protein>
    <recommendedName>
        <fullName evidence="3">DUF1749-domain-containing protein</fullName>
    </recommendedName>
</protein>
<dbReference type="GeneID" id="63784952"/>
<dbReference type="Pfam" id="PF08538">
    <property type="entry name" value="DUF1749"/>
    <property type="match status" value="1"/>
</dbReference>
<comment type="caution">
    <text evidence="1">The sequence shown here is derived from an EMBL/GenBank/DDBJ whole genome shotgun (WGS) entry which is preliminary data.</text>
</comment>
<evidence type="ECO:0000313" key="2">
    <source>
        <dbReference type="Proteomes" id="UP000193685"/>
    </source>
</evidence>
<gene>
    <name evidence="1" type="ORF">BCR37DRAFT_371848</name>
</gene>
<proteinExistence type="predicted"/>
<keyword evidence="2" id="KW-1185">Reference proteome</keyword>
<dbReference type="EMBL" id="MCFI01000024">
    <property type="protein sequence ID" value="ORY76096.1"/>
    <property type="molecule type" value="Genomic_DNA"/>
</dbReference>
<dbReference type="RefSeq" id="XP_040722549.1">
    <property type="nucleotide sequence ID" value="XM_040868353.1"/>
</dbReference>
<dbReference type="Gene3D" id="3.40.50.1820">
    <property type="entry name" value="alpha/beta hydrolase"/>
    <property type="match status" value="1"/>
</dbReference>
<dbReference type="InterPro" id="IPR013744">
    <property type="entry name" value="SidJ"/>
</dbReference>
<dbReference type="PANTHER" id="PTHR31591:SF1">
    <property type="entry name" value="UPF0613 PROTEIN PB24D3.06C"/>
    <property type="match status" value="1"/>
</dbReference>
<reference evidence="1 2" key="1">
    <citation type="submission" date="2016-07" db="EMBL/GenBank/DDBJ databases">
        <title>Pervasive Adenine N6-methylation of Active Genes in Fungi.</title>
        <authorList>
            <consortium name="DOE Joint Genome Institute"/>
            <person name="Mondo S.J."/>
            <person name="Dannebaum R.O."/>
            <person name="Kuo R.C."/>
            <person name="Labutti K."/>
            <person name="Haridas S."/>
            <person name="Kuo A."/>
            <person name="Salamov A."/>
            <person name="Ahrendt S.R."/>
            <person name="Lipzen A."/>
            <person name="Sullivan W."/>
            <person name="Andreopoulos W.B."/>
            <person name="Clum A."/>
            <person name="Lindquist E."/>
            <person name="Daum C."/>
            <person name="Ramamoorthy G.K."/>
            <person name="Gryganskyi A."/>
            <person name="Culley D."/>
            <person name="Magnuson J.K."/>
            <person name="James T.Y."/>
            <person name="O'Malley M.A."/>
            <person name="Stajich J.E."/>
            <person name="Spatafora J.W."/>
            <person name="Visel A."/>
            <person name="Grigoriev I.V."/>
        </authorList>
    </citation>
    <scope>NUCLEOTIDE SEQUENCE [LARGE SCALE GENOMIC DNA]</scope>
    <source>
        <strain evidence="1 2">12-1054</strain>
    </source>
</reference>
<dbReference type="OMA" id="PPWVNKE"/>
<sequence>MRGELVLYQESPALSLFIADGSKTRETALLCIAGMGDGLLSLPYLDTLHAAMTEATIVQILLSSSYSGWGLASLDDDAAEIMCAVQCLVTKHGFKSVVLLGHSTGCQDTIHTILTQVNHPYHGKISAGILQAPVSDCEAFEEICDKEALAIVTNFARGLHPEDLLPRQMMRNVGFGDVAMTARRWLSVATPLGQDDYFSSTLSANTIKSTFGRITIPFMAIVGGNDEYVPHNVDKEQLVAFWKQNTAAPCFEKSFVLAGANHKVTDEGAQQALAWSICSFLKQL</sequence>
<name>A0A1Y2EYB5_PROLT</name>
<dbReference type="STRING" id="56484.A0A1Y2EYB5"/>
<dbReference type="Proteomes" id="UP000193685">
    <property type="component" value="Unassembled WGS sequence"/>
</dbReference>
<dbReference type="InterPro" id="IPR029058">
    <property type="entry name" value="AB_hydrolase_fold"/>
</dbReference>
<dbReference type="OrthoDB" id="10034502at2759"/>
<evidence type="ECO:0008006" key="3">
    <source>
        <dbReference type="Google" id="ProtNLM"/>
    </source>
</evidence>
<dbReference type="PANTHER" id="PTHR31591">
    <property type="entry name" value="UPF0613 PROTEIN PB24D3.06C"/>
    <property type="match status" value="1"/>
</dbReference>